<evidence type="ECO:0000259" key="1">
    <source>
        <dbReference type="Pfam" id="PF01755"/>
    </source>
</evidence>
<sequence length="256" mass="30210">MSGVFTPLNDYFDGIFVITLDGYEARQNSIKQNMQGLNFEFWFGTDKRELDDSVLLDNSQYDNESHQNIKRTHRSMSLSEYACACSHRRIYQHMLDNNLRRVLIFEDDAVPDLQELNHFAQRIATLPEDWKVVLFDYYGSHYENTKGLLKRQIYKLFHYLRISNWHTVSLSLIDKMLMRPYNTHFYLAGRLSGAHAYSLSLDAAKYYCDYQQPVKLQADRIFYYAEGLNSNRVFACKKPMFLRGELSEVSSIQKQR</sequence>
<dbReference type="Proteomes" id="UP000006251">
    <property type="component" value="Unassembled WGS sequence"/>
</dbReference>
<evidence type="ECO:0000313" key="3">
    <source>
        <dbReference type="Proteomes" id="UP000006251"/>
    </source>
</evidence>
<dbReference type="CDD" id="cd06532">
    <property type="entry name" value="Glyco_transf_25"/>
    <property type="match status" value="1"/>
</dbReference>
<proteinExistence type="predicted"/>
<accession>K6Y294</accession>
<dbReference type="EMBL" id="BAEQ01000004">
    <property type="protein sequence ID" value="GAC26944.1"/>
    <property type="molecule type" value="Genomic_DNA"/>
</dbReference>
<dbReference type="Pfam" id="PF01755">
    <property type="entry name" value="Glyco_transf_25"/>
    <property type="match status" value="1"/>
</dbReference>
<dbReference type="RefSeq" id="WP_006008010.1">
    <property type="nucleotide sequence ID" value="NZ_AUAV01000013.1"/>
</dbReference>
<dbReference type="STRING" id="1121922.GCA_000428905_02612"/>
<comment type="caution">
    <text evidence="2">The sequence shown here is derived from an EMBL/GenBank/DDBJ whole genome shotgun (WGS) entry which is preliminary data.</text>
</comment>
<evidence type="ECO:0000313" key="2">
    <source>
        <dbReference type="EMBL" id="GAC26944.1"/>
    </source>
</evidence>
<gene>
    <name evidence="2" type="ORF">GPAL_0062</name>
</gene>
<reference evidence="3" key="1">
    <citation type="journal article" date="2014" name="Environ. Microbiol.">
        <title>Comparative genomics of the marine bacterial genus Glaciecola reveals the high degree of genomic diversity and genomic characteristic for cold adaptation.</title>
        <authorList>
            <person name="Qin Q.L."/>
            <person name="Xie B.B."/>
            <person name="Yu Y."/>
            <person name="Shu Y.L."/>
            <person name="Rong J.C."/>
            <person name="Zhang Y.J."/>
            <person name="Zhao D.L."/>
            <person name="Chen X.L."/>
            <person name="Zhang X.Y."/>
            <person name="Chen B."/>
            <person name="Zhou B.C."/>
            <person name="Zhang Y.Z."/>
        </authorList>
    </citation>
    <scope>NUCLEOTIDE SEQUENCE [LARGE SCALE GENOMIC DNA]</scope>
    <source>
        <strain evidence="3">ACAM 615</strain>
    </source>
</reference>
<name>K6Y294_9ALTE</name>
<dbReference type="InterPro" id="IPR002654">
    <property type="entry name" value="Glyco_trans_25"/>
</dbReference>
<feature type="domain" description="Glycosyl transferase family 25" evidence="1">
    <location>
        <begin position="14"/>
        <end position="221"/>
    </location>
</feature>
<protein>
    <recommendedName>
        <fullName evidence="1">Glycosyl transferase family 25 domain-containing protein</fullName>
    </recommendedName>
</protein>
<keyword evidence="3" id="KW-1185">Reference proteome</keyword>
<dbReference type="AlphaFoldDB" id="K6Y294"/>
<organism evidence="2 3">
    <name type="scientific">Brumicola pallidula DSM 14239 = ACAM 615</name>
    <dbReference type="NCBI Taxonomy" id="1121922"/>
    <lineage>
        <taxon>Bacteria</taxon>
        <taxon>Pseudomonadati</taxon>
        <taxon>Pseudomonadota</taxon>
        <taxon>Gammaproteobacteria</taxon>
        <taxon>Alteromonadales</taxon>
        <taxon>Alteromonadaceae</taxon>
        <taxon>Brumicola</taxon>
    </lineage>
</organism>
<dbReference type="OrthoDB" id="9816113at2"/>